<keyword evidence="3" id="KW-0285">Flavoprotein</keyword>
<organism evidence="7 8">
    <name type="scientific">Roseomonas elaeocarpi</name>
    <dbReference type="NCBI Taxonomy" id="907779"/>
    <lineage>
        <taxon>Bacteria</taxon>
        <taxon>Pseudomonadati</taxon>
        <taxon>Pseudomonadota</taxon>
        <taxon>Alphaproteobacteria</taxon>
        <taxon>Acetobacterales</taxon>
        <taxon>Roseomonadaceae</taxon>
        <taxon>Roseomonas</taxon>
    </lineage>
</organism>
<dbReference type="Proteomes" id="UP001589865">
    <property type="component" value="Unassembled WGS sequence"/>
</dbReference>
<dbReference type="EMBL" id="JBHLUN010000002">
    <property type="protein sequence ID" value="MFC0407150.1"/>
    <property type="molecule type" value="Genomic_DNA"/>
</dbReference>
<comment type="similarity">
    <text evidence="2">Belongs to the GMC oxidoreductase family.</text>
</comment>
<dbReference type="PANTHER" id="PTHR11552:SF147">
    <property type="entry name" value="CHOLINE DEHYDROGENASE, MITOCHONDRIAL"/>
    <property type="match status" value="1"/>
</dbReference>
<dbReference type="InterPro" id="IPR007867">
    <property type="entry name" value="GMC_OxRtase_C"/>
</dbReference>
<dbReference type="InterPro" id="IPR000172">
    <property type="entry name" value="GMC_OxRdtase_N"/>
</dbReference>
<evidence type="ECO:0000256" key="3">
    <source>
        <dbReference type="ARBA" id="ARBA00022630"/>
    </source>
</evidence>
<protein>
    <submittedName>
        <fullName evidence="7">GMC family oxidoreductase</fullName>
    </submittedName>
</protein>
<dbReference type="PIRSF" id="PIRSF000137">
    <property type="entry name" value="Alcohol_oxidase"/>
    <property type="match status" value="1"/>
</dbReference>
<dbReference type="InterPro" id="IPR036188">
    <property type="entry name" value="FAD/NAD-bd_sf"/>
</dbReference>
<proteinExistence type="inferred from homology"/>
<dbReference type="Pfam" id="PF05199">
    <property type="entry name" value="GMC_oxred_C"/>
    <property type="match status" value="1"/>
</dbReference>
<dbReference type="SUPFAM" id="SSF54373">
    <property type="entry name" value="FAD-linked reductases, C-terminal domain"/>
    <property type="match status" value="1"/>
</dbReference>
<dbReference type="Gene3D" id="3.30.560.10">
    <property type="entry name" value="Glucose Oxidase, domain 3"/>
    <property type="match status" value="2"/>
</dbReference>
<feature type="domain" description="Glucose-methanol-choline oxidoreductase N-terminal" evidence="5">
    <location>
        <begin position="4"/>
        <end position="275"/>
    </location>
</feature>
<feature type="domain" description="Glucose-methanol-choline oxidoreductase C-terminal" evidence="6">
    <location>
        <begin position="370"/>
        <end position="501"/>
    </location>
</feature>
<dbReference type="Gene3D" id="3.50.50.60">
    <property type="entry name" value="FAD/NAD(P)-binding domain"/>
    <property type="match status" value="2"/>
</dbReference>
<evidence type="ECO:0000313" key="7">
    <source>
        <dbReference type="EMBL" id="MFC0407150.1"/>
    </source>
</evidence>
<evidence type="ECO:0000256" key="1">
    <source>
        <dbReference type="ARBA" id="ARBA00001974"/>
    </source>
</evidence>
<evidence type="ECO:0000313" key="8">
    <source>
        <dbReference type="Proteomes" id="UP001589865"/>
    </source>
</evidence>
<accession>A0ABV6JNX5</accession>
<keyword evidence="4" id="KW-0274">FAD</keyword>
<dbReference type="InterPro" id="IPR012132">
    <property type="entry name" value="GMC_OxRdtase"/>
</dbReference>
<dbReference type="Pfam" id="PF00732">
    <property type="entry name" value="GMC_oxred_N"/>
    <property type="match status" value="1"/>
</dbReference>
<evidence type="ECO:0000256" key="4">
    <source>
        <dbReference type="ARBA" id="ARBA00022827"/>
    </source>
</evidence>
<sequence>MTGFDYVVVGGGAAGCLLAARLSDDPACRVALIEAGLGHLSPLHTIPGLAPFAAKDGRHLWRVVTESENNLAGRQVTLLQGRVLGGSAAVNGMVYTRGHAADYDAWDCPGWTAADVLPWFRPPVATRPSRPQSPLPQRFLLAAEQSGFALTDDLNADVVDAFGLTHVTVANGMRANTRLALLRPAMAQPNLTVMTNTPVRRLAFSGTRACGVVVARDGREQVIAASREVILTAGGLRSPHLLMLSGIGPAAMLRAAGVTVLLDLPGVGRNLQNHPSFPLRYVTTEPVSLARQARPLAAVGAALSWLTRRQGVLAENIFNAAGFVRTDPSLAAPDAQIVMSPVLFPADAARGLALLPRRHGVTLAVQQGSPFSRGEVTLASADPLAPPRVRTGAFSDPRDVAVLGRAIRMARDIMAQPAMAGLRPELPEAEFDTPAALESSIRRLSGSAYHQSGTCRMGTDAEAVVDHALRVHGVEGLRVADGSIIPRLMNAALQAPTMMIAERAAAMITRRNAA</sequence>
<comment type="cofactor">
    <cofactor evidence="1">
        <name>FAD</name>
        <dbReference type="ChEBI" id="CHEBI:57692"/>
    </cofactor>
</comment>
<evidence type="ECO:0000256" key="2">
    <source>
        <dbReference type="ARBA" id="ARBA00010790"/>
    </source>
</evidence>
<dbReference type="SUPFAM" id="SSF51905">
    <property type="entry name" value="FAD/NAD(P)-binding domain"/>
    <property type="match status" value="1"/>
</dbReference>
<dbReference type="PANTHER" id="PTHR11552">
    <property type="entry name" value="GLUCOSE-METHANOL-CHOLINE GMC OXIDOREDUCTASE"/>
    <property type="match status" value="1"/>
</dbReference>
<name>A0ABV6JNX5_9PROT</name>
<gene>
    <name evidence="7" type="ORF">ACFFGY_02750</name>
</gene>
<reference evidence="7 8" key="1">
    <citation type="submission" date="2024-09" db="EMBL/GenBank/DDBJ databases">
        <authorList>
            <person name="Sun Q."/>
            <person name="Mori K."/>
        </authorList>
    </citation>
    <scope>NUCLEOTIDE SEQUENCE [LARGE SCALE GENOMIC DNA]</scope>
    <source>
        <strain evidence="7 8">TBRC 5777</strain>
    </source>
</reference>
<dbReference type="RefSeq" id="WP_377042842.1">
    <property type="nucleotide sequence ID" value="NZ_JBHLUN010000002.1"/>
</dbReference>
<keyword evidence="8" id="KW-1185">Reference proteome</keyword>
<evidence type="ECO:0000259" key="6">
    <source>
        <dbReference type="Pfam" id="PF05199"/>
    </source>
</evidence>
<comment type="caution">
    <text evidence="7">The sequence shown here is derived from an EMBL/GenBank/DDBJ whole genome shotgun (WGS) entry which is preliminary data.</text>
</comment>
<evidence type="ECO:0000259" key="5">
    <source>
        <dbReference type="Pfam" id="PF00732"/>
    </source>
</evidence>